<evidence type="ECO:0000259" key="3">
    <source>
        <dbReference type="Pfam" id="PF13304"/>
    </source>
</evidence>
<protein>
    <recommendedName>
        <fullName evidence="3">ATPase AAA-type core domain-containing protein</fullName>
    </recommendedName>
</protein>
<evidence type="ECO:0000313" key="4">
    <source>
        <dbReference type="EMBL" id="GAA2017121.1"/>
    </source>
</evidence>
<dbReference type="PANTHER" id="PTHR32182">
    <property type="entry name" value="DNA REPLICATION AND REPAIR PROTEIN RECF"/>
    <property type="match status" value="1"/>
</dbReference>
<comment type="caution">
    <text evidence="4">The sequence shown here is derived from an EMBL/GenBank/DDBJ whole genome shotgun (WGS) entry which is preliminary data.</text>
</comment>
<proteinExistence type="predicted"/>
<evidence type="ECO:0000256" key="1">
    <source>
        <dbReference type="ARBA" id="ARBA00023236"/>
    </source>
</evidence>
<accession>A0ABN2TQ76</accession>
<feature type="compositionally biased region" description="Acidic residues" evidence="2">
    <location>
        <begin position="164"/>
        <end position="187"/>
    </location>
</feature>
<reference evidence="4 5" key="1">
    <citation type="journal article" date="2019" name="Int. J. Syst. Evol. Microbiol.">
        <title>The Global Catalogue of Microorganisms (GCM) 10K type strain sequencing project: providing services to taxonomists for standard genome sequencing and annotation.</title>
        <authorList>
            <consortium name="The Broad Institute Genomics Platform"/>
            <consortium name="The Broad Institute Genome Sequencing Center for Infectious Disease"/>
            <person name="Wu L."/>
            <person name="Ma J."/>
        </authorList>
    </citation>
    <scope>NUCLEOTIDE SEQUENCE [LARGE SCALE GENOMIC DNA]</scope>
    <source>
        <strain evidence="4 5">JCM 14283</strain>
    </source>
</reference>
<evidence type="ECO:0000313" key="5">
    <source>
        <dbReference type="Proteomes" id="UP001501285"/>
    </source>
</evidence>
<dbReference type="Pfam" id="PF13304">
    <property type="entry name" value="AAA_21"/>
    <property type="match status" value="1"/>
</dbReference>
<sequence length="472" mass="49946">MLTAVAVSGYRSLRDVVVPLHGLDVVTGANGSGKSSLYRSLRLLAGCGRGDVVGTLAREGGLESALWAGPATLGGARARGHAVQGTRRKGPISLQLGFASDDFGYLVDLGLPQQASGGEAGSASAFLRDPEIKREVVWSGPLMRPGSVLVRRRGGVVETRSALESDDGWDSGWDDDGGDGSEWESDPVEVPGPGGGSRRAAYRDTGPGSAEGGSSRAASDRSAHASRPGWTELTRSLRPWESMLTELADPQRAPELIRVRRMIRDWRFYDGFRADAGAPARTPQVGTRTPVLADDGRDLAAALQTIRENGRSELDRAVADAFDGAILDVTVEGGRFDVALHQPGMLRPLGSAELSDGTLRYLLLVAALLTTDPPPLMVLNEPETSLHPDLLAPLARLVRAAAERSQILVVSHSQALVRELGVGGGEDEDDDEVPVGLGSPARGITLVKDLGETFVQGQGLLSTPPWNWGTRR</sequence>
<dbReference type="InterPro" id="IPR003959">
    <property type="entry name" value="ATPase_AAA_core"/>
</dbReference>
<dbReference type="SUPFAM" id="SSF52540">
    <property type="entry name" value="P-loop containing nucleoside triphosphate hydrolases"/>
    <property type="match status" value="1"/>
</dbReference>
<gene>
    <name evidence="4" type="ORF">GCM10009740_00620</name>
</gene>
<dbReference type="Proteomes" id="UP001501285">
    <property type="component" value="Unassembled WGS sequence"/>
</dbReference>
<dbReference type="RefSeq" id="WP_343985783.1">
    <property type="nucleotide sequence ID" value="NZ_BAAANB010000001.1"/>
</dbReference>
<dbReference type="Gene3D" id="3.40.50.300">
    <property type="entry name" value="P-loop containing nucleotide triphosphate hydrolases"/>
    <property type="match status" value="2"/>
</dbReference>
<evidence type="ECO:0000256" key="2">
    <source>
        <dbReference type="SAM" id="MobiDB-lite"/>
    </source>
</evidence>
<dbReference type="InterPro" id="IPR027417">
    <property type="entry name" value="P-loop_NTPase"/>
</dbReference>
<feature type="region of interest" description="Disordered" evidence="2">
    <location>
        <begin position="160"/>
        <end position="230"/>
    </location>
</feature>
<feature type="domain" description="ATPase AAA-type core" evidence="3">
    <location>
        <begin position="225"/>
        <end position="417"/>
    </location>
</feature>
<keyword evidence="1" id="KW-0742">SOS response</keyword>
<keyword evidence="5" id="KW-1185">Reference proteome</keyword>
<dbReference type="EMBL" id="BAAANB010000001">
    <property type="protein sequence ID" value="GAA2017121.1"/>
    <property type="molecule type" value="Genomic_DNA"/>
</dbReference>
<organism evidence="4 5">
    <name type="scientific">Terrabacter terrae</name>
    <dbReference type="NCBI Taxonomy" id="318434"/>
    <lineage>
        <taxon>Bacteria</taxon>
        <taxon>Bacillati</taxon>
        <taxon>Actinomycetota</taxon>
        <taxon>Actinomycetes</taxon>
        <taxon>Micrococcales</taxon>
        <taxon>Intrasporangiaceae</taxon>
        <taxon>Terrabacter</taxon>
    </lineage>
</organism>
<keyword evidence="1" id="KW-0227">DNA damage</keyword>
<name>A0ABN2TQ76_9MICO</name>
<dbReference type="PANTHER" id="PTHR32182:SF25">
    <property type="entry name" value="SLR1056 PROTEIN"/>
    <property type="match status" value="1"/>
</dbReference>